<evidence type="ECO:0000313" key="11">
    <source>
        <dbReference type="EMBL" id="KAF5906545.1"/>
    </source>
</evidence>
<dbReference type="Gene3D" id="1.20.1080.10">
    <property type="entry name" value="Glycerol uptake facilitator protein"/>
    <property type="match status" value="1"/>
</dbReference>
<comment type="similarity">
    <text evidence="2">Belongs to the MIP/aquaporin (TC 1.A.8) family.</text>
</comment>
<keyword evidence="12" id="KW-1185">Reference proteome</keyword>
<dbReference type="Proteomes" id="UP000727407">
    <property type="component" value="Unassembled WGS sequence"/>
</dbReference>
<evidence type="ECO:0000256" key="1">
    <source>
        <dbReference type="ARBA" id="ARBA00004554"/>
    </source>
</evidence>
<keyword evidence="3" id="KW-1003">Cell membrane</keyword>
<proteinExistence type="inferred from homology"/>
<comment type="caution">
    <text evidence="11">The sequence shown here is derived from an EMBL/GenBank/DDBJ whole genome shotgun (WGS) entry which is preliminary data.</text>
</comment>
<evidence type="ECO:0000256" key="6">
    <source>
        <dbReference type="ARBA" id="ARBA00022737"/>
    </source>
</evidence>
<keyword evidence="9" id="KW-0325">Glycoprotein</keyword>
<dbReference type="Pfam" id="PF00230">
    <property type="entry name" value="MIP"/>
    <property type="match status" value="1"/>
</dbReference>
<feature type="non-terminal residue" evidence="11">
    <location>
        <position position="55"/>
    </location>
</feature>
<evidence type="ECO:0000256" key="2">
    <source>
        <dbReference type="ARBA" id="ARBA00006175"/>
    </source>
</evidence>
<comment type="subcellular location">
    <subcellularLocation>
        <location evidence="1">Basolateral cell membrane</location>
        <topology evidence="1">Multi-pass membrane protein</topology>
    </subcellularLocation>
</comment>
<evidence type="ECO:0000256" key="9">
    <source>
        <dbReference type="ARBA" id="ARBA00023180"/>
    </source>
</evidence>
<dbReference type="PANTHER" id="PTHR19139">
    <property type="entry name" value="AQUAPORIN TRANSPORTER"/>
    <property type="match status" value="1"/>
</dbReference>
<organism evidence="11 12">
    <name type="scientific">Clarias magur</name>
    <name type="common">Asian catfish</name>
    <name type="synonym">Macropteronotus magur</name>
    <dbReference type="NCBI Taxonomy" id="1594786"/>
    <lineage>
        <taxon>Eukaryota</taxon>
        <taxon>Metazoa</taxon>
        <taxon>Chordata</taxon>
        <taxon>Craniata</taxon>
        <taxon>Vertebrata</taxon>
        <taxon>Euteleostomi</taxon>
        <taxon>Actinopterygii</taxon>
        <taxon>Neopterygii</taxon>
        <taxon>Teleostei</taxon>
        <taxon>Ostariophysi</taxon>
        <taxon>Siluriformes</taxon>
        <taxon>Clariidae</taxon>
        <taxon>Clarias</taxon>
    </lineage>
</organism>
<keyword evidence="4" id="KW-0597">Phosphoprotein</keyword>
<keyword evidence="7 10" id="KW-1133">Transmembrane helix</keyword>
<feature type="transmembrane region" description="Helical" evidence="10">
    <location>
        <begin position="6"/>
        <end position="26"/>
    </location>
</feature>
<evidence type="ECO:0000256" key="4">
    <source>
        <dbReference type="ARBA" id="ARBA00022553"/>
    </source>
</evidence>
<dbReference type="InterPro" id="IPR034294">
    <property type="entry name" value="Aquaporin_transptr"/>
</dbReference>
<protein>
    <submittedName>
        <fullName evidence="11">Aquaporin-4-like isoform X2</fullName>
    </submittedName>
</protein>
<dbReference type="PANTHER" id="PTHR19139:SF34">
    <property type="entry name" value="AQUAPORIN-4"/>
    <property type="match status" value="1"/>
</dbReference>
<dbReference type="OrthoDB" id="3222at2759"/>
<evidence type="ECO:0000256" key="10">
    <source>
        <dbReference type="SAM" id="Phobius"/>
    </source>
</evidence>
<feature type="non-terminal residue" evidence="11">
    <location>
        <position position="1"/>
    </location>
</feature>
<dbReference type="InterPro" id="IPR000425">
    <property type="entry name" value="MIP"/>
</dbReference>
<reference evidence="11" key="1">
    <citation type="submission" date="2020-07" db="EMBL/GenBank/DDBJ databases">
        <title>Clarias magur genome sequencing, assembly and annotation.</title>
        <authorList>
            <person name="Kushwaha B."/>
            <person name="Kumar R."/>
            <person name="Das P."/>
            <person name="Joshi C.G."/>
            <person name="Kumar D."/>
            <person name="Nagpure N.S."/>
            <person name="Pandey M."/>
            <person name="Agarwal S."/>
            <person name="Srivastava S."/>
            <person name="Singh M."/>
            <person name="Sahoo L."/>
            <person name="Jayasankar P."/>
            <person name="Meher P.K."/>
            <person name="Koringa P.G."/>
            <person name="Iquebal M.A."/>
            <person name="Das S.P."/>
            <person name="Bit A."/>
            <person name="Patnaik S."/>
            <person name="Patel N."/>
            <person name="Shah T.M."/>
            <person name="Hinsu A."/>
            <person name="Jena J.K."/>
        </authorList>
    </citation>
    <scope>NUCLEOTIDE SEQUENCE</scope>
    <source>
        <strain evidence="11">CIFAMagur01</strain>
        <tissue evidence="11">Testis</tissue>
    </source>
</reference>
<dbReference type="InterPro" id="IPR023271">
    <property type="entry name" value="Aquaporin-like"/>
</dbReference>
<evidence type="ECO:0000256" key="5">
    <source>
        <dbReference type="ARBA" id="ARBA00022692"/>
    </source>
</evidence>
<keyword evidence="5 10" id="KW-0812">Transmembrane</keyword>
<dbReference type="GO" id="GO:0016323">
    <property type="term" value="C:basolateral plasma membrane"/>
    <property type="evidence" value="ECO:0007669"/>
    <property type="project" value="UniProtKB-SubCell"/>
</dbReference>
<dbReference type="AlphaFoldDB" id="A0A8J4UZ14"/>
<keyword evidence="8 10" id="KW-0472">Membrane</keyword>
<accession>A0A8J4UZ14</accession>
<dbReference type="EMBL" id="QNUK01000032">
    <property type="protein sequence ID" value="KAF5906545.1"/>
    <property type="molecule type" value="Genomic_DNA"/>
</dbReference>
<name>A0A8J4UZ14_CLAMG</name>
<evidence type="ECO:0000313" key="12">
    <source>
        <dbReference type="Proteomes" id="UP000727407"/>
    </source>
</evidence>
<evidence type="ECO:0000256" key="8">
    <source>
        <dbReference type="ARBA" id="ARBA00023136"/>
    </source>
</evidence>
<evidence type="ECO:0000256" key="7">
    <source>
        <dbReference type="ARBA" id="ARBA00022989"/>
    </source>
</evidence>
<evidence type="ECO:0000256" key="3">
    <source>
        <dbReference type="ARBA" id="ARBA00022475"/>
    </source>
</evidence>
<keyword evidence="6" id="KW-0677">Repeat</keyword>
<dbReference type="GO" id="GO:0015250">
    <property type="term" value="F:water channel activity"/>
    <property type="evidence" value="ECO:0007669"/>
    <property type="project" value="TreeGrafter"/>
</dbReference>
<gene>
    <name evidence="11" type="primary">aqp4</name>
    <name evidence="11" type="ORF">DAT39_003747</name>
</gene>
<sequence>VSTHISAGHALVIEFFITFELVFTIFATSDPKCTDLKGSSALAIGLSVCIGHLFA</sequence>
<dbReference type="SUPFAM" id="SSF81338">
    <property type="entry name" value="Aquaporin-like"/>
    <property type="match status" value="1"/>
</dbReference>